<proteinExistence type="predicted"/>
<keyword evidence="2" id="KW-1185">Reference proteome</keyword>
<accession>A0AA39I993</accession>
<protein>
    <submittedName>
        <fullName evidence="1">Uncharacterized protein</fullName>
    </submittedName>
</protein>
<name>A0AA39I993_9BILA</name>
<comment type="caution">
    <text evidence="1">The sequence shown here is derived from an EMBL/GenBank/DDBJ whole genome shotgun (WGS) entry which is preliminary data.</text>
</comment>
<reference evidence="1" key="1">
    <citation type="submission" date="2023-06" db="EMBL/GenBank/DDBJ databases">
        <title>Genomic analysis of the entomopathogenic nematode Steinernema hermaphroditum.</title>
        <authorList>
            <person name="Schwarz E.M."/>
            <person name="Heppert J.K."/>
            <person name="Baniya A."/>
            <person name="Schwartz H.T."/>
            <person name="Tan C.-H."/>
            <person name="Antoshechkin I."/>
            <person name="Sternberg P.W."/>
            <person name="Goodrich-Blair H."/>
            <person name="Dillman A.R."/>
        </authorList>
    </citation>
    <scope>NUCLEOTIDE SEQUENCE</scope>
    <source>
        <strain evidence="1">PS9179</strain>
        <tissue evidence="1">Whole animal</tissue>
    </source>
</reference>
<dbReference type="AlphaFoldDB" id="A0AA39I993"/>
<gene>
    <name evidence="1" type="ORF">QR680_014550</name>
</gene>
<evidence type="ECO:0000313" key="2">
    <source>
        <dbReference type="Proteomes" id="UP001175271"/>
    </source>
</evidence>
<organism evidence="1 2">
    <name type="scientific">Steinernema hermaphroditum</name>
    <dbReference type="NCBI Taxonomy" id="289476"/>
    <lineage>
        <taxon>Eukaryota</taxon>
        <taxon>Metazoa</taxon>
        <taxon>Ecdysozoa</taxon>
        <taxon>Nematoda</taxon>
        <taxon>Chromadorea</taxon>
        <taxon>Rhabditida</taxon>
        <taxon>Tylenchina</taxon>
        <taxon>Panagrolaimomorpha</taxon>
        <taxon>Strongyloidoidea</taxon>
        <taxon>Steinernematidae</taxon>
        <taxon>Steinernema</taxon>
    </lineage>
</organism>
<sequence length="84" mass="9825">MFVPVARFFVFTEMFQTEVVWDVRHQLVFIAQETTTTDLWKHTQKCVELREVQTGCLIHQQSGYAFVQRADSVLEQVTKNQSTS</sequence>
<dbReference type="EMBL" id="JAUCMV010000002">
    <property type="protein sequence ID" value="KAK0420171.1"/>
    <property type="molecule type" value="Genomic_DNA"/>
</dbReference>
<evidence type="ECO:0000313" key="1">
    <source>
        <dbReference type="EMBL" id="KAK0420171.1"/>
    </source>
</evidence>
<dbReference type="Proteomes" id="UP001175271">
    <property type="component" value="Unassembled WGS sequence"/>
</dbReference>